<evidence type="ECO:0000256" key="6">
    <source>
        <dbReference type="ARBA" id="ARBA00023125"/>
    </source>
</evidence>
<dbReference type="EMBL" id="CP034235">
    <property type="protein sequence ID" value="QGQ98913.1"/>
    <property type="molecule type" value="Genomic_DNA"/>
</dbReference>
<organism evidence="11 12">
    <name type="scientific">Paenibacillus psychroresistens</name>
    <dbReference type="NCBI Taxonomy" id="1778678"/>
    <lineage>
        <taxon>Bacteria</taxon>
        <taxon>Bacillati</taxon>
        <taxon>Bacillota</taxon>
        <taxon>Bacilli</taxon>
        <taxon>Bacillales</taxon>
        <taxon>Paenibacillaceae</taxon>
        <taxon>Paenibacillus</taxon>
    </lineage>
</organism>
<dbReference type="KEGG" id="ppsc:EHS13_30565"/>
<dbReference type="InterPro" id="IPR018062">
    <property type="entry name" value="HTH_AraC-typ_CS"/>
</dbReference>
<keyword evidence="3 8" id="KW-0597">Phosphoprotein</keyword>
<keyword evidence="12" id="KW-1185">Reference proteome</keyword>
<keyword evidence="6 11" id="KW-0238">DNA-binding</keyword>
<evidence type="ECO:0000256" key="5">
    <source>
        <dbReference type="ARBA" id="ARBA00023015"/>
    </source>
</evidence>
<dbReference type="SUPFAM" id="SSF46689">
    <property type="entry name" value="Homeodomain-like"/>
    <property type="match status" value="2"/>
</dbReference>
<dbReference type="OrthoDB" id="342399at2"/>
<dbReference type="SUPFAM" id="SSF52172">
    <property type="entry name" value="CheY-like"/>
    <property type="match status" value="1"/>
</dbReference>
<evidence type="ECO:0000259" key="10">
    <source>
        <dbReference type="PROSITE" id="PS50110"/>
    </source>
</evidence>
<dbReference type="AlphaFoldDB" id="A0A6B8RTY6"/>
<dbReference type="PANTHER" id="PTHR42713">
    <property type="entry name" value="HISTIDINE KINASE-RELATED"/>
    <property type="match status" value="1"/>
</dbReference>
<dbReference type="PANTHER" id="PTHR42713:SF3">
    <property type="entry name" value="TRANSCRIPTIONAL REGULATORY PROTEIN HPTR"/>
    <property type="match status" value="1"/>
</dbReference>
<evidence type="ECO:0000256" key="8">
    <source>
        <dbReference type="PROSITE-ProRule" id="PRU00169"/>
    </source>
</evidence>
<dbReference type="InterPro" id="IPR051552">
    <property type="entry name" value="HptR"/>
</dbReference>
<dbReference type="Pfam" id="PF12833">
    <property type="entry name" value="HTH_18"/>
    <property type="match status" value="1"/>
</dbReference>
<evidence type="ECO:0000313" key="12">
    <source>
        <dbReference type="Proteomes" id="UP000426246"/>
    </source>
</evidence>
<evidence type="ECO:0000256" key="7">
    <source>
        <dbReference type="ARBA" id="ARBA00023163"/>
    </source>
</evidence>
<keyword evidence="7" id="KW-0804">Transcription</keyword>
<dbReference type="Proteomes" id="UP000426246">
    <property type="component" value="Chromosome"/>
</dbReference>
<dbReference type="Gene3D" id="3.40.50.2300">
    <property type="match status" value="1"/>
</dbReference>
<dbReference type="CDD" id="cd17536">
    <property type="entry name" value="REC_YesN-like"/>
    <property type="match status" value="1"/>
</dbReference>
<feature type="domain" description="Response regulatory" evidence="10">
    <location>
        <begin position="3"/>
        <end position="120"/>
    </location>
</feature>
<evidence type="ECO:0000259" key="9">
    <source>
        <dbReference type="PROSITE" id="PS01124"/>
    </source>
</evidence>
<protein>
    <submittedName>
        <fullName evidence="11">DNA-binding response regulator</fullName>
    </submittedName>
</protein>
<dbReference type="GO" id="GO:0003700">
    <property type="term" value="F:DNA-binding transcription factor activity"/>
    <property type="evidence" value="ECO:0007669"/>
    <property type="project" value="InterPro"/>
</dbReference>
<evidence type="ECO:0000256" key="3">
    <source>
        <dbReference type="ARBA" id="ARBA00022553"/>
    </source>
</evidence>
<dbReference type="InterPro" id="IPR009057">
    <property type="entry name" value="Homeodomain-like_sf"/>
</dbReference>
<dbReference type="GO" id="GO:0043565">
    <property type="term" value="F:sequence-specific DNA binding"/>
    <property type="evidence" value="ECO:0007669"/>
    <property type="project" value="InterPro"/>
</dbReference>
<dbReference type="InterPro" id="IPR018060">
    <property type="entry name" value="HTH_AraC"/>
</dbReference>
<keyword evidence="4" id="KW-0902">Two-component regulatory system</keyword>
<dbReference type="PROSITE" id="PS50110">
    <property type="entry name" value="RESPONSE_REGULATORY"/>
    <property type="match status" value="1"/>
</dbReference>
<keyword evidence="2" id="KW-0963">Cytoplasm</keyword>
<dbReference type="SMART" id="SM00342">
    <property type="entry name" value="HTH_ARAC"/>
    <property type="match status" value="1"/>
</dbReference>
<dbReference type="Pfam" id="PF00072">
    <property type="entry name" value="Response_reg"/>
    <property type="match status" value="1"/>
</dbReference>
<dbReference type="InterPro" id="IPR001789">
    <property type="entry name" value="Sig_transdc_resp-reg_receiver"/>
</dbReference>
<gene>
    <name evidence="11" type="ORF">EHS13_30565</name>
</gene>
<dbReference type="InterPro" id="IPR011006">
    <property type="entry name" value="CheY-like_superfamily"/>
</dbReference>
<sequence length="519" mass="59371">MYKVLIVDDEPNIRDGLRTLIPWGQYGFQVMDVAANGNEAIIMHQSIVPDLMIVDIRMPGMNGLELIQKLRESDPRVQFLILSGYADFQYAQKAIQANVHAYILKPIDETELIGCLVDIAETLDLEAENRRTEVDHKVWEREHRVQWALANLHSKDIDAQAFSDLKWDSYQILLVKLNSEHALEAELDAQMKQELKFRVDTADSGIFFTVDTYLGVLLKDSLKAVRQSLLAYDDLAKIIHPYGIPFSAAVGMAVNSFEAIKSSYDAAAQLIKRQFFLEDNQIFNENTKPYQSRISQQIVSAEALDLDETSDLLYYAMDIGSVDAAEQILSETLHHMLQTELTEQEIKSGFVRILSNLLGKISLHNAKLQSETPLYMERIIAIYPVSTLKELQLYMGRLISQMNLQAEQFDSDMLLKKMVDLIRRNCHENLKLETLAKVFNYNSAYLGKIFKSYTGEYFNTFLDQARMEKAKELLGEGLKVYQVAERIGYTNVDYFHSKFRNVIGISPTAYRKSIVKEID</sequence>
<evidence type="ECO:0000256" key="4">
    <source>
        <dbReference type="ARBA" id="ARBA00023012"/>
    </source>
</evidence>
<proteinExistence type="predicted"/>
<comment type="subcellular location">
    <subcellularLocation>
        <location evidence="1">Cytoplasm</location>
    </subcellularLocation>
</comment>
<reference evidence="12" key="1">
    <citation type="submission" date="2018-11" db="EMBL/GenBank/DDBJ databases">
        <title>Complete genome sequence of Paenibacillus sp. ML311-T8.</title>
        <authorList>
            <person name="Nam Y.-D."/>
            <person name="Kang J."/>
            <person name="Chung W.-H."/>
            <person name="Park Y.S."/>
        </authorList>
    </citation>
    <scope>NUCLEOTIDE SEQUENCE [LARGE SCALE GENOMIC DNA]</scope>
    <source>
        <strain evidence="12">ML311-T8</strain>
    </source>
</reference>
<dbReference type="SMART" id="SM00448">
    <property type="entry name" value="REC"/>
    <property type="match status" value="1"/>
</dbReference>
<evidence type="ECO:0000313" key="11">
    <source>
        <dbReference type="EMBL" id="QGQ98913.1"/>
    </source>
</evidence>
<evidence type="ECO:0000256" key="2">
    <source>
        <dbReference type="ARBA" id="ARBA00022490"/>
    </source>
</evidence>
<dbReference type="PROSITE" id="PS01124">
    <property type="entry name" value="HTH_ARAC_FAMILY_2"/>
    <property type="match status" value="1"/>
</dbReference>
<accession>A0A6B8RTY6</accession>
<feature type="modified residue" description="4-aspartylphosphate" evidence="8">
    <location>
        <position position="55"/>
    </location>
</feature>
<keyword evidence="5" id="KW-0805">Transcription regulation</keyword>
<dbReference type="PROSITE" id="PS00041">
    <property type="entry name" value="HTH_ARAC_FAMILY_1"/>
    <property type="match status" value="1"/>
</dbReference>
<name>A0A6B8RTY6_9BACL</name>
<dbReference type="GO" id="GO:0000160">
    <property type="term" value="P:phosphorelay signal transduction system"/>
    <property type="evidence" value="ECO:0007669"/>
    <property type="project" value="UniProtKB-KW"/>
</dbReference>
<feature type="domain" description="HTH araC/xylS-type" evidence="9">
    <location>
        <begin position="416"/>
        <end position="513"/>
    </location>
</feature>
<dbReference type="GO" id="GO:0005737">
    <property type="term" value="C:cytoplasm"/>
    <property type="evidence" value="ECO:0007669"/>
    <property type="project" value="UniProtKB-SubCell"/>
</dbReference>
<dbReference type="Gene3D" id="1.10.10.60">
    <property type="entry name" value="Homeodomain-like"/>
    <property type="match status" value="2"/>
</dbReference>
<evidence type="ECO:0000256" key="1">
    <source>
        <dbReference type="ARBA" id="ARBA00004496"/>
    </source>
</evidence>